<evidence type="ECO:0000313" key="9">
    <source>
        <dbReference type="EMBL" id="EDV29528.1"/>
    </source>
</evidence>
<dbReference type="AlphaFoldDB" id="B3RLE2"/>
<feature type="chain" id="PRO_5002798334" description="Glucose-6-phosphate 1-dehydrogenase" evidence="5">
    <location>
        <begin position="29"/>
        <end position="793"/>
    </location>
</feature>
<dbReference type="CDD" id="cd01400">
    <property type="entry name" value="6PGL"/>
    <property type="match status" value="1"/>
</dbReference>
<dbReference type="InterPro" id="IPR022675">
    <property type="entry name" value="G6P_DH_C"/>
</dbReference>
<dbReference type="Pfam" id="PF00479">
    <property type="entry name" value="G6PD_N"/>
    <property type="match status" value="1"/>
</dbReference>
<feature type="domain" description="Glucose-6-phosphate dehydrogenase NAD-binding" evidence="6">
    <location>
        <begin position="39"/>
        <end position="222"/>
    </location>
</feature>
<dbReference type="InterPro" id="IPR006148">
    <property type="entry name" value="Glc/Gal-6P_isomerase"/>
</dbReference>
<keyword evidence="4" id="KW-0119">Carbohydrate metabolism</keyword>
<dbReference type="PhylomeDB" id="B3RLE2"/>
<evidence type="ECO:0000256" key="3">
    <source>
        <dbReference type="ARBA" id="ARBA00022857"/>
    </source>
</evidence>
<reference evidence="9 10" key="1">
    <citation type="journal article" date="2008" name="Nature">
        <title>The Trichoplax genome and the nature of placozoans.</title>
        <authorList>
            <person name="Srivastava M."/>
            <person name="Begovic E."/>
            <person name="Chapman J."/>
            <person name="Putnam N.H."/>
            <person name="Hellsten U."/>
            <person name="Kawashima T."/>
            <person name="Kuo A."/>
            <person name="Mitros T."/>
            <person name="Salamov A."/>
            <person name="Carpenter M.L."/>
            <person name="Signorovitch A.Y."/>
            <person name="Moreno M.A."/>
            <person name="Kamm K."/>
            <person name="Grimwood J."/>
            <person name="Schmutz J."/>
            <person name="Shapiro H."/>
            <person name="Grigoriev I.V."/>
            <person name="Buss L.W."/>
            <person name="Schierwater B."/>
            <person name="Dellaporta S.L."/>
            <person name="Rokhsar D.S."/>
        </authorList>
    </citation>
    <scope>NUCLEOTIDE SEQUENCE [LARGE SCALE GENOMIC DNA]</scope>
    <source>
        <strain evidence="9 10">Grell-BS-1999</strain>
    </source>
</reference>
<dbReference type="SUPFAM" id="SSF100950">
    <property type="entry name" value="NagB/RpiA/CoA transferase-like"/>
    <property type="match status" value="1"/>
</dbReference>
<proteinExistence type="predicted"/>
<dbReference type="SUPFAM" id="SSF55347">
    <property type="entry name" value="Glyceraldehyde-3-phosphate dehydrogenase-like, C-terminal domain"/>
    <property type="match status" value="1"/>
</dbReference>
<dbReference type="eggNOG" id="KOG3147">
    <property type="taxonomic scope" value="Eukaryota"/>
</dbReference>
<dbReference type="GeneID" id="6749944"/>
<feature type="domain" description="Glucose-6-phosphate dehydrogenase C-terminal" evidence="8">
    <location>
        <begin position="227"/>
        <end position="508"/>
    </location>
</feature>
<sequence length="793" mass="91083">MTNSSIIVRHRNIFLWLFISACLIKVSSSTEKASRTNVVLVGATGNLAQKYLWKSLFNLYKSINQSEEKYQLKFYGAARNPAHEGDKLLDQILGNIFQFDKSGEDEKVQKFLSNCQYVQLKSEKDYANLCKKINQEAMKESILEYGRIFYLSVPPFAYSRIASYISNHCRPDQESKTWIRVVFEKPFGQDLQTSKDLTNELQRYFDEHQIYLVDHYLGKVGVDQVLQFRMENLPLYEPLWNRDYISRIEIVMKEEENCAERTEFYNSYGVIRDVMQNHLTEILALVCMELPGHQMAYNPSDLLQLKADLLEKVKNLGPDNVIVGQYKDYISHLRQDFKDITKRSNASTFAAVLLQVDNSRWRDVPIIMVAGKELTERTAYVRVVFKDGLYCLNNEVNCPTAEVIFNIQGGSLGISAEVTSKLLPRPILRPDWYSTNPTINSGDSLGVRISDYYVRSPKINPDAYTVVVDAVFKGRQDMFISTKNLILSWTLWTPLVHHADVIIPRLYDKEDNSQTLRFIFHKDQIAFADRFTYDCKNRVKNLYSKDGNHPFDIINQGFRNQTLIRGSPDAVIDNLVNDILLSATVAIRNRNVFHVAFPGGSTPIPLFQKLASLGSRISWSKWHIWIVDERCVPVLDSRSNFKSLHDHLLRYIDVPYYNIHPAIANQHTGFCDSSYYEQEIRSVMNESIFDYIVLGVGSDGHIASLFPGFLHTIEANNFVALVKKDYADSARITMTFSLLNKARTISALILGKRKQVIVSAIKSGIIDIHRYPVTGIKISDDRFKWFIDYVALP</sequence>
<dbReference type="EMBL" id="DS985241">
    <property type="protein sequence ID" value="EDV29528.1"/>
    <property type="molecule type" value="Genomic_DNA"/>
</dbReference>
<dbReference type="GO" id="GO:0004345">
    <property type="term" value="F:glucose-6-phosphate dehydrogenase activity"/>
    <property type="evidence" value="ECO:0000318"/>
    <property type="project" value="GO_Central"/>
</dbReference>
<dbReference type="STRING" id="10228.B3RLE2"/>
<dbReference type="SUPFAM" id="SSF51735">
    <property type="entry name" value="NAD(P)-binding Rossmann-fold domains"/>
    <property type="match status" value="1"/>
</dbReference>
<dbReference type="eggNOG" id="KOG0563">
    <property type="taxonomic scope" value="Eukaryota"/>
</dbReference>
<keyword evidence="5" id="KW-0732">Signal</keyword>
<keyword evidence="2" id="KW-0313">Glucose metabolism</keyword>
<accession>B3RLE2</accession>
<dbReference type="GO" id="GO:0006006">
    <property type="term" value="P:glucose metabolic process"/>
    <property type="evidence" value="ECO:0000318"/>
    <property type="project" value="GO_Central"/>
</dbReference>
<dbReference type="NCBIfam" id="TIGR01198">
    <property type="entry name" value="pgl"/>
    <property type="match status" value="1"/>
</dbReference>
<evidence type="ECO:0000256" key="5">
    <source>
        <dbReference type="SAM" id="SignalP"/>
    </source>
</evidence>
<dbReference type="InterPro" id="IPR022674">
    <property type="entry name" value="G6P_DH_NAD-bd"/>
</dbReference>
<evidence type="ECO:0000259" key="8">
    <source>
        <dbReference type="Pfam" id="PF02781"/>
    </source>
</evidence>
<dbReference type="OMA" id="APNRCAV"/>
<dbReference type="UniPathway" id="UPA00115"/>
<keyword evidence="3" id="KW-0521">NADP</keyword>
<evidence type="ECO:0000313" key="10">
    <source>
        <dbReference type="Proteomes" id="UP000009022"/>
    </source>
</evidence>
<name>B3RLE2_TRIAD</name>
<dbReference type="GO" id="GO:0005783">
    <property type="term" value="C:endoplasmic reticulum"/>
    <property type="evidence" value="ECO:0000318"/>
    <property type="project" value="GO_Central"/>
</dbReference>
<dbReference type="Gene3D" id="3.40.50.720">
    <property type="entry name" value="NAD(P)-binding Rossmann-like Domain"/>
    <property type="match status" value="1"/>
</dbReference>
<dbReference type="CTD" id="6749944"/>
<organism evidence="9 10">
    <name type="scientific">Trichoplax adhaerens</name>
    <name type="common">Trichoplax reptans</name>
    <dbReference type="NCBI Taxonomy" id="10228"/>
    <lineage>
        <taxon>Eukaryota</taxon>
        <taxon>Metazoa</taxon>
        <taxon>Placozoa</taxon>
        <taxon>Uniplacotomia</taxon>
        <taxon>Trichoplacea</taxon>
        <taxon>Trichoplacidae</taxon>
        <taxon>Trichoplax</taxon>
    </lineage>
</organism>
<keyword evidence="10" id="KW-1185">Reference proteome</keyword>
<gene>
    <name evidence="9" type="ORF">TRIADDRAFT_20384</name>
</gene>
<dbReference type="InterPro" id="IPR037171">
    <property type="entry name" value="NagB/RpiA_transferase-like"/>
</dbReference>
<dbReference type="GO" id="GO:0009051">
    <property type="term" value="P:pentose-phosphate shunt, oxidative branch"/>
    <property type="evidence" value="ECO:0000318"/>
    <property type="project" value="GO_Central"/>
</dbReference>
<dbReference type="Gene3D" id="3.30.360.10">
    <property type="entry name" value="Dihydrodipicolinate Reductase, domain 2"/>
    <property type="match status" value="1"/>
</dbReference>
<evidence type="ECO:0000256" key="4">
    <source>
        <dbReference type="ARBA" id="ARBA00023277"/>
    </source>
</evidence>
<dbReference type="KEGG" id="tad:TRIADDRAFT_20384"/>
<dbReference type="PANTHER" id="PTHR23429:SF7">
    <property type="entry name" value="GDH_6PGL ENDOPLASMIC BIFUNCTIONAL PROTEIN"/>
    <property type="match status" value="1"/>
</dbReference>
<feature type="domain" description="Glucosamine/galactosamine-6-phosphate isomerase" evidence="7">
    <location>
        <begin position="567"/>
        <end position="785"/>
    </location>
</feature>
<dbReference type="HOGENOM" id="CLU_018975_0_0_1"/>
<evidence type="ECO:0000259" key="6">
    <source>
        <dbReference type="Pfam" id="PF00479"/>
    </source>
</evidence>
<dbReference type="OrthoDB" id="60984at2759"/>
<evidence type="ECO:0000256" key="2">
    <source>
        <dbReference type="ARBA" id="ARBA00022526"/>
    </source>
</evidence>
<evidence type="ECO:0008006" key="11">
    <source>
        <dbReference type="Google" id="ProtNLM"/>
    </source>
</evidence>
<dbReference type="Gene3D" id="3.40.50.1360">
    <property type="match status" value="1"/>
</dbReference>
<dbReference type="PANTHER" id="PTHR23429">
    <property type="entry name" value="GLUCOSE-6-PHOSPHATE 1-DEHYDROGENASE G6PD"/>
    <property type="match status" value="1"/>
</dbReference>
<dbReference type="InParanoid" id="B3RLE2"/>
<evidence type="ECO:0000259" key="7">
    <source>
        <dbReference type="Pfam" id="PF01182"/>
    </source>
</evidence>
<dbReference type="GO" id="GO:0050661">
    <property type="term" value="F:NADP binding"/>
    <property type="evidence" value="ECO:0007669"/>
    <property type="project" value="InterPro"/>
</dbReference>
<feature type="signal peptide" evidence="5">
    <location>
        <begin position="1"/>
        <end position="28"/>
    </location>
</feature>
<protein>
    <recommendedName>
        <fullName evidence="11">Glucose-6-phosphate 1-dehydrogenase</fullName>
    </recommendedName>
</protein>
<dbReference type="GO" id="GO:0017057">
    <property type="term" value="F:6-phosphogluconolactonase activity"/>
    <property type="evidence" value="ECO:0007669"/>
    <property type="project" value="InterPro"/>
</dbReference>
<dbReference type="PRINTS" id="PR00079">
    <property type="entry name" value="G6PDHDRGNASE"/>
</dbReference>
<dbReference type="InterPro" id="IPR005900">
    <property type="entry name" value="6-phosphogluconolactonase_DevB"/>
</dbReference>
<evidence type="ECO:0000256" key="1">
    <source>
        <dbReference type="ARBA" id="ARBA00004959"/>
    </source>
</evidence>
<dbReference type="Proteomes" id="UP000009022">
    <property type="component" value="Unassembled WGS sequence"/>
</dbReference>
<dbReference type="RefSeq" id="XP_002108730.1">
    <property type="nucleotide sequence ID" value="XM_002108694.1"/>
</dbReference>
<comment type="pathway">
    <text evidence="1">Carbohydrate degradation; pentose phosphate pathway.</text>
</comment>
<dbReference type="Pfam" id="PF02781">
    <property type="entry name" value="G6PD_C"/>
    <property type="match status" value="1"/>
</dbReference>
<dbReference type="InterPro" id="IPR001282">
    <property type="entry name" value="G6P_DH"/>
</dbReference>
<dbReference type="InterPro" id="IPR036291">
    <property type="entry name" value="NAD(P)-bd_dom_sf"/>
</dbReference>
<dbReference type="Pfam" id="PF01182">
    <property type="entry name" value="Glucosamine_iso"/>
    <property type="match status" value="1"/>
</dbReference>